<comment type="caution">
    <text evidence="6">Lacks conserved residue(s) required for the propagation of feature annotation.</text>
</comment>
<dbReference type="PANTHER" id="PTHR20275">
    <property type="entry name" value="NAD KINASE"/>
    <property type="match status" value="1"/>
</dbReference>
<keyword evidence="6" id="KW-0067">ATP-binding</keyword>
<dbReference type="Gene3D" id="2.60.200.30">
    <property type="entry name" value="Probable inorganic polyphosphate/atp-NAD kinase, domain 2"/>
    <property type="match status" value="1"/>
</dbReference>
<dbReference type="GO" id="GO:0003951">
    <property type="term" value="F:NAD+ kinase activity"/>
    <property type="evidence" value="ECO:0007669"/>
    <property type="project" value="UniProtKB-UniRule"/>
</dbReference>
<comment type="catalytic activity">
    <reaction evidence="5 6">
        <text>NAD(+) + ATP = ADP + NADP(+) + H(+)</text>
        <dbReference type="Rhea" id="RHEA:18629"/>
        <dbReference type="ChEBI" id="CHEBI:15378"/>
        <dbReference type="ChEBI" id="CHEBI:30616"/>
        <dbReference type="ChEBI" id="CHEBI:57540"/>
        <dbReference type="ChEBI" id="CHEBI:58349"/>
        <dbReference type="ChEBI" id="CHEBI:456216"/>
        <dbReference type="EC" id="2.7.1.23"/>
    </reaction>
</comment>
<feature type="binding site" evidence="6">
    <location>
        <begin position="181"/>
        <end position="186"/>
    </location>
    <ligand>
        <name>NAD(+)</name>
        <dbReference type="ChEBI" id="CHEBI:57540"/>
    </ligand>
</feature>
<comment type="cofactor">
    <cofactor evidence="6">
        <name>a divalent metal cation</name>
        <dbReference type="ChEBI" id="CHEBI:60240"/>
    </cofactor>
</comment>
<dbReference type="Pfam" id="PF01513">
    <property type="entry name" value="NAD_kinase"/>
    <property type="match status" value="1"/>
</dbReference>
<organism evidence="7 8">
    <name type="scientific">Hydrogeniiclostridium mannosilyticum</name>
    <dbReference type="NCBI Taxonomy" id="2764322"/>
    <lineage>
        <taxon>Bacteria</taxon>
        <taxon>Bacillati</taxon>
        <taxon>Bacillota</taxon>
        <taxon>Clostridia</taxon>
        <taxon>Eubacteriales</taxon>
        <taxon>Acutalibacteraceae</taxon>
        <taxon>Hydrogeniiclostridium</taxon>
    </lineage>
</organism>
<keyword evidence="4 6" id="KW-0520">NAD</keyword>
<dbReference type="GO" id="GO:0019674">
    <property type="term" value="P:NAD+ metabolic process"/>
    <property type="evidence" value="ECO:0007669"/>
    <property type="project" value="InterPro"/>
</dbReference>
<feature type="binding site" evidence="6">
    <location>
        <position position="151"/>
    </location>
    <ligand>
        <name>NAD(+)</name>
        <dbReference type="ChEBI" id="CHEBI:57540"/>
    </ligand>
</feature>
<feature type="binding site" evidence="6">
    <location>
        <position position="168"/>
    </location>
    <ligand>
        <name>NAD(+)</name>
        <dbReference type="ChEBI" id="CHEBI:57540"/>
    </ligand>
</feature>
<feature type="binding site" evidence="6">
    <location>
        <begin position="140"/>
        <end position="141"/>
    </location>
    <ligand>
        <name>NAD(+)</name>
        <dbReference type="ChEBI" id="CHEBI:57540"/>
    </ligand>
</feature>
<comment type="similarity">
    <text evidence="6">Belongs to the NAD kinase family.</text>
</comment>
<evidence type="ECO:0000313" key="7">
    <source>
        <dbReference type="EMBL" id="RAQ28458.1"/>
    </source>
</evidence>
<comment type="subcellular location">
    <subcellularLocation>
        <location evidence="6">Cytoplasm</location>
    </subcellularLocation>
</comment>
<evidence type="ECO:0000256" key="4">
    <source>
        <dbReference type="ARBA" id="ARBA00023027"/>
    </source>
</evidence>
<dbReference type="EMBL" id="QLYR01000005">
    <property type="protein sequence ID" value="RAQ28458.1"/>
    <property type="molecule type" value="Genomic_DNA"/>
</dbReference>
<keyword evidence="1 6" id="KW-0808">Transferase</keyword>
<dbReference type="InterPro" id="IPR002504">
    <property type="entry name" value="NADK"/>
</dbReference>
<dbReference type="GO" id="GO:0005524">
    <property type="term" value="F:ATP binding"/>
    <property type="evidence" value="ECO:0007669"/>
    <property type="project" value="UniProtKB-KW"/>
</dbReference>
<dbReference type="Proteomes" id="UP000249377">
    <property type="component" value="Unassembled WGS sequence"/>
</dbReference>
<accession>A0A328UID3</accession>
<evidence type="ECO:0000256" key="3">
    <source>
        <dbReference type="ARBA" id="ARBA00022857"/>
    </source>
</evidence>
<dbReference type="GO" id="GO:0046872">
    <property type="term" value="F:metal ion binding"/>
    <property type="evidence" value="ECO:0007669"/>
    <property type="project" value="UniProtKB-UniRule"/>
</dbReference>
<feature type="active site" description="Proton acceptor" evidence="6">
    <location>
        <position position="68"/>
    </location>
</feature>
<reference evidence="7 8" key="1">
    <citation type="submission" date="2018-06" db="EMBL/GenBank/DDBJ databases">
        <title>Noncontiguous genome sequence of Ruminococcaceae bacterium ASD2818.</title>
        <authorList>
            <person name="Chaplin A.V."/>
            <person name="Sokolova S.R."/>
            <person name="Kochetkova T.O."/>
            <person name="Goltsov A.Y."/>
            <person name="Trofimov D.Y."/>
            <person name="Efimov B.A."/>
        </authorList>
    </citation>
    <scope>NUCLEOTIDE SEQUENCE [LARGE SCALE GENOMIC DNA]</scope>
    <source>
        <strain evidence="7 8">ASD2818</strain>
    </source>
</reference>
<keyword evidence="8" id="KW-1185">Reference proteome</keyword>
<evidence type="ECO:0000256" key="2">
    <source>
        <dbReference type="ARBA" id="ARBA00022777"/>
    </source>
</evidence>
<dbReference type="InterPro" id="IPR017437">
    <property type="entry name" value="ATP-NAD_kinase_PpnK-typ_C"/>
</dbReference>
<feature type="binding site" evidence="6">
    <location>
        <position position="170"/>
    </location>
    <ligand>
        <name>NAD(+)</name>
        <dbReference type="ChEBI" id="CHEBI:57540"/>
    </ligand>
</feature>
<dbReference type="Pfam" id="PF20143">
    <property type="entry name" value="NAD_kinase_C"/>
    <property type="match status" value="1"/>
</dbReference>
<keyword evidence="2 6" id="KW-0418">Kinase</keyword>
<sequence length="286" mass="31216">MKIAVLPNLTKTDAAFHTTRILKKLLALGAQPLMLGKDRPLFGDLALYHESSAALLTACDVVIAVGGDGTIIRAAKEAMQFDRPVLGINVGRLGFVAGLETDELDRLKNLIEGKFILDERMVLKAELDCDGLQRQYYALNDAVIARGALSRILDLEVLFNETIVCDYRADGLILSTPTGSTAYSLSAGGPVIDPSMKCILLSPICPHSLMTRTVVFGEASKLKVRVNSSGNESEAFLTIDGEISISLKDFNSYIHFEKAPQTAKIIKLKNTNFYEIVNNKLAERRA</sequence>
<feature type="binding site" evidence="6">
    <location>
        <begin position="68"/>
        <end position="69"/>
    </location>
    <ligand>
        <name>NAD(+)</name>
        <dbReference type="ChEBI" id="CHEBI:57540"/>
    </ligand>
</feature>
<feature type="binding site" evidence="6">
    <location>
        <position position="73"/>
    </location>
    <ligand>
        <name>NAD(+)</name>
        <dbReference type="ChEBI" id="CHEBI:57540"/>
    </ligand>
</feature>
<proteinExistence type="inferred from homology"/>
<name>A0A328UID3_9FIRM</name>
<gene>
    <name evidence="6" type="primary">nadK</name>
    <name evidence="7" type="ORF">DPQ25_09025</name>
</gene>
<dbReference type="GO" id="GO:0051287">
    <property type="term" value="F:NAD binding"/>
    <property type="evidence" value="ECO:0007669"/>
    <property type="project" value="UniProtKB-ARBA"/>
</dbReference>
<evidence type="ECO:0000313" key="8">
    <source>
        <dbReference type="Proteomes" id="UP000249377"/>
    </source>
</evidence>
<keyword evidence="6" id="KW-0963">Cytoplasm</keyword>
<dbReference type="Gene3D" id="3.40.50.10330">
    <property type="entry name" value="Probable inorganic polyphosphate/atp-NAD kinase, domain 1"/>
    <property type="match status" value="1"/>
</dbReference>
<comment type="caution">
    <text evidence="7">The sequence shown here is derived from an EMBL/GenBank/DDBJ whole genome shotgun (WGS) entry which is preliminary data.</text>
</comment>
<evidence type="ECO:0000256" key="6">
    <source>
        <dbReference type="HAMAP-Rule" id="MF_00361"/>
    </source>
</evidence>
<dbReference type="InterPro" id="IPR017438">
    <property type="entry name" value="ATP-NAD_kinase_N"/>
</dbReference>
<dbReference type="PANTHER" id="PTHR20275:SF0">
    <property type="entry name" value="NAD KINASE"/>
    <property type="match status" value="1"/>
</dbReference>
<dbReference type="AlphaFoldDB" id="A0A328UID3"/>
<evidence type="ECO:0000256" key="5">
    <source>
        <dbReference type="ARBA" id="ARBA00047925"/>
    </source>
</evidence>
<dbReference type="GO" id="GO:0005737">
    <property type="term" value="C:cytoplasm"/>
    <property type="evidence" value="ECO:0007669"/>
    <property type="project" value="UniProtKB-SubCell"/>
</dbReference>
<dbReference type="RefSeq" id="WP_112332841.1">
    <property type="nucleotide sequence ID" value="NZ_JADPHD010000003.1"/>
</dbReference>
<comment type="function">
    <text evidence="6">Involved in the regulation of the intracellular balance of NAD and NADP, and is a key enzyme in the biosynthesis of NADP. Catalyzes specifically the phosphorylation on 2'-hydroxyl of the adenosine moiety of NAD to yield NADP.</text>
</comment>
<evidence type="ECO:0000256" key="1">
    <source>
        <dbReference type="ARBA" id="ARBA00022679"/>
    </source>
</evidence>
<dbReference type="InterPro" id="IPR016064">
    <property type="entry name" value="NAD/diacylglycerol_kinase_sf"/>
</dbReference>
<dbReference type="HAMAP" id="MF_00361">
    <property type="entry name" value="NAD_kinase"/>
    <property type="match status" value="1"/>
</dbReference>
<dbReference type="EC" id="2.7.1.23" evidence="6"/>
<keyword evidence="6" id="KW-0547">Nucleotide-binding</keyword>
<dbReference type="SUPFAM" id="SSF111331">
    <property type="entry name" value="NAD kinase/diacylglycerol kinase-like"/>
    <property type="match status" value="1"/>
</dbReference>
<protein>
    <recommendedName>
        <fullName evidence="6">NAD kinase</fullName>
        <ecNumber evidence="6">2.7.1.23</ecNumber>
    </recommendedName>
    <alternativeName>
        <fullName evidence="6">ATP-dependent NAD kinase</fullName>
    </alternativeName>
</protein>
<keyword evidence="3 6" id="KW-0521">NADP</keyword>
<dbReference type="GO" id="GO:0006741">
    <property type="term" value="P:NADP+ biosynthetic process"/>
    <property type="evidence" value="ECO:0007669"/>
    <property type="project" value="UniProtKB-UniRule"/>
</dbReference>